<dbReference type="EMBL" id="CM046393">
    <property type="protein sequence ID" value="KAI8551400.1"/>
    <property type="molecule type" value="Genomic_DNA"/>
</dbReference>
<evidence type="ECO:0000313" key="2">
    <source>
        <dbReference type="Proteomes" id="UP001062846"/>
    </source>
</evidence>
<name>A0ACC0NDV1_RHOML</name>
<reference evidence="1" key="1">
    <citation type="submission" date="2022-02" db="EMBL/GenBank/DDBJ databases">
        <title>Plant Genome Project.</title>
        <authorList>
            <person name="Zhang R.-G."/>
        </authorList>
    </citation>
    <scope>NUCLEOTIDE SEQUENCE</scope>
    <source>
        <strain evidence="1">AT1</strain>
    </source>
</reference>
<sequence length="125" mass="14019">MSVQNQVDASVWGLCKVEIPVSYLCAAARLSSLLRPALQSTARAPPTKVWLYLGSYLLLLIMDRCSSGCFRNTTWLLATRKFGKAIHCLLEAFDRKWEVNKDIGVSGISLRSIFEEVGFLPWILP</sequence>
<comment type="caution">
    <text evidence="1">The sequence shown here is derived from an EMBL/GenBank/DDBJ whole genome shotgun (WGS) entry which is preliminary data.</text>
</comment>
<organism evidence="1 2">
    <name type="scientific">Rhododendron molle</name>
    <name type="common">Chinese azalea</name>
    <name type="synonym">Azalea mollis</name>
    <dbReference type="NCBI Taxonomy" id="49168"/>
    <lineage>
        <taxon>Eukaryota</taxon>
        <taxon>Viridiplantae</taxon>
        <taxon>Streptophyta</taxon>
        <taxon>Embryophyta</taxon>
        <taxon>Tracheophyta</taxon>
        <taxon>Spermatophyta</taxon>
        <taxon>Magnoliopsida</taxon>
        <taxon>eudicotyledons</taxon>
        <taxon>Gunneridae</taxon>
        <taxon>Pentapetalae</taxon>
        <taxon>asterids</taxon>
        <taxon>Ericales</taxon>
        <taxon>Ericaceae</taxon>
        <taxon>Ericoideae</taxon>
        <taxon>Rhodoreae</taxon>
        <taxon>Rhododendron</taxon>
    </lineage>
</organism>
<evidence type="ECO:0000313" key="1">
    <source>
        <dbReference type="EMBL" id="KAI8551400.1"/>
    </source>
</evidence>
<protein>
    <submittedName>
        <fullName evidence="1">Uncharacterized protein</fullName>
    </submittedName>
</protein>
<accession>A0ACC0NDV1</accession>
<dbReference type="Proteomes" id="UP001062846">
    <property type="component" value="Chromosome 6"/>
</dbReference>
<gene>
    <name evidence="1" type="ORF">RHMOL_Rhmol06G0183100</name>
</gene>
<proteinExistence type="predicted"/>
<keyword evidence="2" id="KW-1185">Reference proteome</keyword>